<dbReference type="CDD" id="cd00063">
    <property type="entry name" value="FN3"/>
    <property type="match status" value="1"/>
</dbReference>
<name>A0A931E5M9_9BACT</name>
<dbReference type="InterPro" id="IPR006710">
    <property type="entry name" value="Glyco_hydro_43"/>
</dbReference>
<feature type="domain" description="F5/8 type C" evidence="6">
    <location>
        <begin position="338"/>
        <end position="490"/>
    </location>
</feature>
<dbReference type="GO" id="GO:0005975">
    <property type="term" value="P:carbohydrate metabolic process"/>
    <property type="evidence" value="ECO:0007669"/>
    <property type="project" value="InterPro"/>
</dbReference>
<dbReference type="PANTHER" id="PTHR42812:SF12">
    <property type="entry name" value="BETA-XYLOSIDASE-RELATED"/>
    <property type="match status" value="1"/>
</dbReference>
<keyword evidence="9" id="KW-1185">Reference proteome</keyword>
<evidence type="ECO:0000259" key="7">
    <source>
        <dbReference type="PROSITE" id="PS50853"/>
    </source>
</evidence>
<evidence type="ECO:0000256" key="4">
    <source>
        <dbReference type="RuleBase" id="RU361187"/>
    </source>
</evidence>
<comment type="similarity">
    <text evidence="1 4">Belongs to the glycosyl hydrolase 43 family.</text>
</comment>
<dbReference type="InterPro" id="IPR036116">
    <property type="entry name" value="FN3_sf"/>
</dbReference>
<dbReference type="InterPro" id="IPR008979">
    <property type="entry name" value="Galactose-bd-like_sf"/>
</dbReference>
<dbReference type="InterPro" id="IPR000421">
    <property type="entry name" value="FA58C"/>
</dbReference>
<dbReference type="InterPro" id="IPR013783">
    <property type="entry name" value="Ig-like_fold"/>
</dbReference>
<dbReference type="InterPro" id="IPR023296">
    <property type="entry name" value="Glyco_hydro_beta-prop_sf"/>
</dbReference>
<dbReference type="PROSITE" id="PS50853">
    <property type="entry name" value="FN3"/>
    <property type="match status" value="1"/>
</dbReference>
<dbReference type="PROSITE" id="PS50022">
    <property type="entry name" value="FA58C_3"/>
    <property type="match status" value="1"/>
</dbReference>
<evidence type="ECO:0000313" key="9">
    <source>
        <dbReference type="Proteomes" id="UP000628448"/>
    </source>
</evidence>
<dbReference type="AlphaFoldDB" id="A0A931E5M9"/>
<dbReference type="GO" id="GO:0004553">
    <property type="term" value="F:hydrolase activity, hydrolyzing O-glycosyl compounds"/>
    <property type="evidence" value="ECO:0007669"/>
    <property type="project" value="InterPro"/>
</dbReference>
<evidence type="ECO:0000259" key="6">
    <source>
        <dbReference type="PROSITE" id="PS50022"/>
    </source>
</evidence>
<dbReference type="Pfam" id="PF00754">
    <property type="entry name" value="F5_F8_type_C"/>
    <property type="match status" value="1"/>
</dbReference>
<feature type="signal peptide" evidence="5">
    <location>
        <begin position="1"/>
        <end position="19"/>
    </location>
</feature>
<dbReference type="Gene3D" id="2.115.10.20">
    <property type="entry name" value="Glycosyl hydrolase domain, family 43"/>
    <property type="match status" value="1"/>
</dbReference>
<dbReference type="InterPro" id="IPR051795">
    <property type="entry name" value="Glycosyl_Hydrlase_43"/>
</dbReference>
<evidence type="ECO:0000313" key="8">
    <source>
        <dbReference type="EMBL" id="MBG9375458.1"/>
    </source>
</evidence>
<dbReference type="SUPFAM" id="SSF49785">
    <property type="entry name" value="Galactose-binding domain-like"/>
    <property type="match status" value="1"/>
</dbReference>
<accession>A0A931E5M9</accession>
<gene>
    <name evidence="8" type="ORF">I5907_04385</name>
</gene>
<dbReference type="Gene3D" id="2.60.120.260">
    <property type="entry name" value="Galactose-binding domain-like"/>
    <property type="match status" value="1"/>
</dbReference>
<dbReference type="Gene3D" id="2.60.40.10">
    <property type="entry name" value="Immunoglobulins"/>
    <property type="match status" value="1"/>
</dbReference>
<dbReference type="Proteomes" id="UP000628448">
    <property type="component" value="Unassembled WGS sequence"/>
</dbReference>
<dbReference type="InterPro" id="IPR003961">
    <property type="entry name" value="FN3_dom"/>
</dbReference>
<evidence type="ECO:0000256" key="5">
    <source>
        <dbReference type="SAM" id="SignalP"/>
    </source>
</evidence>
<evidence type="ECO:0000256" key="2">
    <source>
        <dbReference type="ARBA" id="ARBA00022801"/>
    </source>
</evidence>
<proteinExistence type="inferred from homology"/>
<dbReference type="SUPFAM" id="SSF49265">
    <property type="entry name" value="Fibronectin type III"/>
    <property type="match status" value="1"/>
</dbReference>
<dbReference type="EMBL" id="JADWYR010000001">
    <property type="protein sequence ID" value="MBG9375458.1"/>
    <property type="molecule type" value="Genomic_DNA"/>
</dbReference>
<protein>
    <submittedName>
        <fullName evidence="8">Discoidin domain-containing protein</fullName>
    </submittedName>
</protein>
<keyword evidence="2 4" id="KW-0378">Hydrolase</keyword>
<feature type="chain" id="PRO_5038079005" evidence="5">
    <location>
        <begin position="20"/>
        <end position="583"/>
    </location>
</feature>
<reference evidence="8" key="1">
    <citation type="submission" date="2020-11" db="EMBL/GenBank/DDBJ databases">
        <title>Bacterial whole genome sequence for Panacibacter sp. DH6.</title>
        <authorList>
            <person name="Le V."/>
            <person name="Ko S."/>
            <person name="Ahn C.-Y."/>
            <person name="Oh H.-M."/>
        </authorList>
    </citation>
    <scope>NUCLEOTIDE SEQUENCE</scope>
    <source>
        <strain evidence="8">DH6</strain>
    </source>
</reference>
<dbReference type="Pfam" id="PF04616">
    <property type="entry name" value="Glyco_hydro_43"/>
    <property type="match status" value="1"/>
</dbReference>
<evidence type="ECO:0000256" key="3">
    <source>
        <dbReference type="ARBA" id="ARBA00023295"/>
    </source>
</evidence>
<organism evidence="8 9">
    <name type="scientific">Panacibacter microcysteis</name>
    <dbReference type="NCBI Taxonomy" id="2793269"/>
    <lineage>
        <taxon>Bacteria</taxon>
        <taxon>Pseudomonadati</taxon>
        <taxon>Bacteroidota</taxon>
        <taxon>Chitinophagia</taxon>
        <taxon>Chitinophagales</taxon>
        <taxon>Chitinophagaceae</taxon>
        <taxon>Panacibacter</taxon>
    </lineage>
</organism>
<dbReference type="RefSeq" id="WP_196989509.1">
    <property type="nucleotide sequence ID" value="NZ_JADWYR010000001.1"/>
</dbReference>
<dbReference type="SUPFAM" id="SSF75005">
    <property type="entry name" value="Arabinanase/levansucrase/invertase"/>
    <property type="match status" value="1"/>
</dbReference>
<keyword evidence="3 4" id="KW-0326">Glycosidase</keyword>
<feature type="domain" description="Fibronectin type-III" evidence="7">
    <location>
        <begin position="495"/>
        <end position="583"/>
    </location>
</feature>
<keyword evidence="5" id="KW-0732">Signal</keyword>
<comment type="caution">
    <text evidence="8">The sequence shown here is derived from an EMBL/GenBank/DDBJ whole genome shotgun (WGS) entry which is preliminary data.</text>
</comment>
<dbReference type="CDD" id="cd08982">
    <property type="entry name" value="GH43-like"/>
    <property type="match status" value="1"/>
</dbReference>
<evidence type="ECO:0000256" key="1">
    <source>
        <dbReference type="ARBA" id="ARBA00009865"/>
    </source>
</evidence>
<dbReference type="PANTHER" id="PTHR42812">
    <property type="entry name" value="BETA-XYLOSIDASE"/>
    <property type="match status" value="1"/>
</dbReference>
<sequence length="583" mass="66509">MKYLLLALLPILAVNNIRAQQKTFCNPINIDYGYTPIPNFSEQGRHRATADPVIVLFKDNYYLFSTNQWGYWYSSDMLNWKFVSRRFLKPYHHVYDELCAPAAWAQNDTLFVIGSTYTQDFPIWMSTDPTTDNWKEAVDSFKTGAWDPAFLADDDGKLYAYFGSSNTFPTYGQEINRKTFDTIGPRISLLRLNDSIHGWERFGEYHDNTFLKPFIEGSWMNKYNGKYYLQYGAPGTEFSGYGDGVYVSDKPLGPFTYQSHNPFSYKAGGYARGAGHGATYQDKFGNWWHISTIGVCVKNNFERRNGIWPAGFDKDGILYCNTVFGDYPYYLPTKKQDTTRVHAVFTGWMLLNYNKPVAVSSTLGGYSANNAVDESIKTYWSAKTGNKGEWLQTDLGAVSTIKAIQVNYADQDADSSFLGKINGIYHQYILYTSNDGKTWKVLVDKSNNKKDVPHDYVELSKPVEARYIKLENIHMPTGKFAISGLRVFGNGHGSAPDTVKSFIALRGDSERRNVWFKWQTNDNATGYNIYFGEAPGKLYNNVMVYNANEYYLSALEKDKAYYFQIEAFNENGISKRTAVMKAE</sequence>